<reference evidence="1 2" key="2">
    <citation type="journal article" date="2018" name="New Phytol.">
        <title>High intraspecific genome diversity in the model arbuscular mycorrhizal symbiont Rhizophagus irregularis.</title>
        <authorList>
            <person name="Chen E.C.H."/>
            <person name="Morin E."/>
            <person name="Beaudet D."/>
            <person name="Noel J."/>
            <person name="Yildirir G."/>
            <person name="Ndikumana S."/>
            <person name="Charron P."/>
            <person name="St-Onge C."/>
            <person name="Giorgi J."/>
            <person name="Kruger M."/>
            <person name="Marton T."/>
            <person name="Ropars J."/>
            <person name="Grigoriev I.V."/>
            <person name="Hainaut M."/>
            <person name="Henrissat B."/>
            <person name="Roux C."/>
            <person name="Martin F."/>
            <person name="Corradi N."/>
        </authorList>
    </citation>
    <scope>NUCLEOTIDE SEQUENCE [LARGE SCALE GENOMIC DNA]</scope>
    <source>
        <strain evidence="1 2">DAOM 197198</strain>
    </source>
</reference>
<evidence type="ECO:0008006" key="3">
    <source>
        <dbReference type="Google" id="ProtNLM"/>
    </source>
</evidence>
<dbReference type="Proteomes" id="UP000018888">
    <property type="component" value="Unassembled WGS sequence"/>
</dbReference>
<dbReference type="Pfam" id="PF13450">
    <property type="entry name" value="NAD_binding_8"/>
    <property type="match status" value="1"/>
</dbReference>
<dbReference type="InterPro" id="IPR017046">
    <property type="entry name" value="Prenylcysteine_Oxase1"/>
</dbReference>
<feature type="non-terminal residue" evidence="1">
    <location>
        <position position="84"/>
    </location>
</feature>
<sequence>MRHSGNLRWVPQQNQQVKKLAIIGAGAGGSSAAYWISNAFVNSSVKVDTTVYEQSSRIGGRTEIINFERDGITIPIELGASIFV</sequence>
<accession>U9UJA6</accession>
<dbReference type="SUPFAM" id="SSF51905">
    <property type="entry name" value="FAD/NAD(P)-binding domain"/>
    <property type="match status" value="1"/>
</dbReference>
<evidence type="ECO:0000313" key="2">
    <source>
        <dbReference type="Proteomes" id="UP000018888"/>
    </source>
</evidence>
<dbReference type="VEuPathDB" id="FungiDB:RhiirFUN_020642"/>
<gene>
    <name evidence="1" type="ORF">GLOIN_2v1524591</name>
</gene>
<dbReference type="AlphaFoldDB" id="U9UJA6"/>
<name>U9UJA6_RHIID</name>
<evidence type="ECO:0000313" key="1">
    <source>
        <dbReference type="EMBL" id="POG79635.1"/>
    </source>
</evidence>
<reference evidence="1 2" key="1">
    <citation type="journal article" date="2013" name="Proc. Natl. Acad. Sci. U.S.A.">
        <title>Genome of an arbuscular mycorrhizal fungus provides insight into the oldest plant symbiosis.</title>
        <authorList>
            <person name="Tisserant E."/>
            <person name="Malbreil M."/>
            <person name="Kuo A."/>
            <person name="Kohler A."/>
            <person name="Symeonidi A."/>
            <person name="Balestrini R."/>
            <person name="Charron P."/>
            <person name="Duensing N."/>
            <person name="Frei Dit Frey N."/>
            <person name="Gianinazzi-Pearson V."/>
            <person name="Gilbert L.B."/>
            <person name="Handa Y."/>
            <person name="Herr J.R."/>
            <person name="Hijri M."/>
            <person name="Koul R."/>
            <person name="Kawaguchi M."/>
            <person name="Krajinski F."/>
            <person name="Lammers P.J."/>
            <person name="Masclaux F.G."/>
            <person name="Murat C."/>
            <person name="Morin E."/>
            <person name="Ndikumana S."/>
            <person name="Pagni M."/>
            <person name="Petitpierre D."/>
            <person name="Requena N."/>
            <person name="Rosikiewicz P."/>
            <person name="Riley R."/>
            <person name="Saito K."/>
            <person name="San Clemente H."/>
            <person name="Shapiro H."/>
            <person name="van Tuinen D."/>
            <person name="Becard G."/>
            <person name="Bonfante P."/>
            <person name="Paszkowski U."/>
            <person name="Shachar-Hill Y.Y."/>
            <person name="Tuskan G.A."/>
            <person name="Young P.W."/>
            <person name="Sanders I.R."/>
            <person name="Henrissat B."/>
            <person name="Rensing S.A."/>
            <person name="Grigoriev I.V."/>
            <person name="Corradi N."/>
            <person name="Roux C."/>
            <person name="Martin F."/>
        </authorList>
    </citation>
    <scope>NUCLEOTIDE SEQUENCE [LARGE SCALE GENOMIC DNA]</scope>
    <source>
        <strain evidence="1 2">DAOM 197198</strain>
    </source>
</reference>
<protein>
    <recommendedName>
        <fullName evidence="3">Prenylcysteine lyase domain-containing protein</fullName>
    </recommendedName>
</protein>
<dbReference type="GO" id="GO:0001735">
    <property type="term" value="F:prenylcysteine oxidase activity"/>
    <property type="evidence" value="ECO:0007669"/>
    <property type="project" value="InterPro"/>
</dbReference>
<dbReference type="GO" id="GO:0030327">
    <property type="term" value="P:prenylated protein catabolic process"/>
    <property type="evidence" value="ECO:0007669"/>
    <property type="project" value="TreeGrafter"/>
</dbReference>
<keyword evidence="2" id="KW-1185">Reference proteome</keyword>
<dbReference type="Gene3D" id="3.50.50.60">
    <property type="entry name" value="FAD/NAD(P)-binding domain"/>
    <property type="match status" value="1"/>
</dbReference>
<proteinExistence type="predicted"/>
<dbReference type="EMBL" id="AUPC02000023">
    <property type="protein sequence ID" value="POG79635.1"/>
    <property type="molecule type" value="Genomic_DNA"/>
</dbReference>
<dbReference type="InterPro" id="IPR036188">
    <property type="entry name" value="FAD/NAD-bd_sf"/>
</dbReference>
<organism evidence="1 2">
    <name type="scientific">Rhizophagus irregularis (strain DAOM 181602 / DAOM 197198 / MUCL 43194)</name>
    <name type="common">Arbuscular mycorrhizal fungus</name>
    <name type="synonym">Glomus intraradices</name>
    <dbReference type="NCBI Taxonomy" id="747089"/>
    <lineage>
        <taxon>Eukaryota</taxon>
        <taxon>Fungi</taxon>
        <taxon>Fungi incertae sedis</taxon>
        <taxon>Mucoromycota</taxon>
        <taxon>Glomeromycotina</taxon>
        <taxon>Glomeromycetes</taxon>
        <taxon>Glomerales</taxon>
        <taxon>Glomeraceae</taxon>
        <taxon>Rhizophagus</taxon>
    </lineage>
</organism>
<dbReference type="PANTHER" id="PTHR15944">
    <property type="entry name" value="FARNESYLCYSTEINE LYASE"/>
    <property type="match status" value="1"/>
</dbReference>
<dbReference type="PANTHER" id="PTHR15944:SF0">
    <property type="entry name" value="PRENYLCYSTEINE LYASE DOMAIN-CONTAINING PROTEIN"/>
    <property type="match status" value="1"/>
</dbReference>
<dbReference type="HOGENOM" id="CLU_2533753_0_0_1"/>
<comment type="caution">
    <text evidence="1">The sequence shown here is derived from an EMBL/GenBank/DDBJ whole genome shotgun (WGS) entry which is preliminary data.</text>
</comment>